<reference evidence="2" key="2">
    <citation type="submission" date="2015-01" db="EMBL/GenBank/DDBJ databases">
        <title>Evolutionary Origins and Diversification of the Mycorrhizal Mutualists.</title>
        <authorList>
            <consortium name="DOE Joint Genome Institute"/>
            <consortium name="Mycorrhizal Genomics Consortium"/>
            <person name="Kohler A."/>
            <person name="Kuo A."/>
            <person name="Nagy L.G."/>
            <person name="Floudas D."/>
            <person name="Copeland A."/>
            <person name="Barry K.W."/>
            <person name="Cichocki N."/>
            <person name="Veneault-Fourrey C."/>
            <person name="LaButti K."/>
            <person name="Lindquist E.A."/>
            <person name="Lipzen A."/>
            <person name="Lundell T."/>
            <person name="Morin E."/>
            <person name="Murat C."/>
            <person name="Riley R."/>
            <person name="Ohm R."/>
            <person name="Sun H."/>
            <person name="Tunlid A."/>
            <person name="Henrissat B."/>
            <person name="Grigoriev I.V."/>
            <person name="Hibbett D.S."/>
            <person name="Martin F."/>
        </authorList>
    </citation>
    <scope>NUCLEOTIDE SEQUENCE [LARGE SCALE GENOMIC DNA]</scope>
    <source>
        <strain evidence="2">F 1598</strain>
    </source>
</reference>
<evidence type="ECO:0000313" key="1">
    <source>
        <dbReference type="EMBL" id="KIM81729.1"/>
    </source>
</evidence>
<dbReference type="HOGENOM" id="CLU_2224207_0_0_1"/>
<dbReference type="Proteomes" id="UP000054166">
    <property type="component" value="Unassembled WGS sequence"/>
</dbReference>
<evidence type="ECO:0000313" key="2">
    <source>
        <dbReference type="Proteomes" id="UP000054166"/>
    </source>
</evidence>
<dbReference type="AlphaFoldDB" id="A0A0C3FPU1"/>
<keyword evidence="2" id="KW-1185">Reference proteome</keyword>
<organism evidence="1 2">
    <name type="scientific">Piloderma croceum (strain F 1598)</name>
    <dbReference type="NCBI Taxonomy" id="765440"/>
    <lineage>
        <taxon>Eukaryota</taxon>
        <taxon>Fungi</taxon>
        <taxon>Dikarya</taxon>
        <taxon>Basidiomycota</taxon>
        <taxon>Agaricomycotina</taxon>
        <taxon>Agaricomycetes</taxon>
        <taxon>Agaricomycetidae</taxon>
        <taxon>Atheliales</taxon>
        <taxon>Atheliaceae</taxon>
        <taxon>Piloderma</taxon>
    </lineage>
</organism>
<protein>
    <submittedName>
        <fullName evidence="1">Uncharacterized protein</fullName>
    </submittedName>
</protein>
<dbReference type="EMBL" id="KN832997">
    <property type="protein sequence ID" value="KIM81729.1"/>
    <property type="molecule type" value="Genomic_DNA"/>
</dbReference>
<name>A0A0C3FPU1_PILCF</name>
<reference evidence="1 2" key="1">
    <citation type="submission" date="2014-04" db="EMBL/GenBank/DDBJ databases">
        <authorList>
            <consortium name="DOE Joint Genome Institute"/>
            <person name="Kuo A."/>
            <person name="Tarkka M."/>
            <person name="Buscot F."/>
            <person name="Kohler A."/>
            <person name="Nagy L.G."/>
            <person name="Floudas D."/>
            <person name="Copeland A."/>
            <person name="Barry K.W."/>
            <person name="Cichocki N."/>
            <person name="Veneault-Fourrey C."/>
            <person name="LaButti K."/>
            <person name="Lindquist E.A."/>
            <person name="Lipzen A."/>
            <person name="Lundell T."/>
            <person name="Morin E."/>
            <person name="Murat C."/>
            <person name="Sun H."/>
            <person name="Tunlid A."/>
            <person name="Henrissat B."/>
            <person name="Grigoriev I.V."/>
            <person name="Hibbett D.S."/>
            <person name="Martin F."/>
            <person name="Nordberg H.P."/>
            <person name="Cantor M.N."/>
            <person name="Hua S.X."/>
        </authorList>
    </citation>
    <scope>NUCLEOTIDE SEQUENCE [LARGE SCALE GENOMIC DNA]</scope>
    <source>
        <strain evidence="1 2">F 1598</strain>
    </source>
</reference>
<gene>
    <name evidence="1" type="ORF">PILCRDRAFT_8414</name>
</gene>
<accession>A0A0C3FPU1</accession>
<proteinExistence type="predicted"/>
<sequence>MESPPVLCKVPNPTIPVRDIMLHTFVDSRDGRTISPAYLLRSSSLKGKRLISEFFYMLGYLIGVVNADEYYLQRLDDDLRPLPGTVIKRSSLGTIIAGNYLIRKSP</sequence>
<dbReference type="InParanoid" id="A0A0C3FPU1"/>